<protein>
    <recommendedName>
        <fullName evidence="2">HEPN domain-containing protein</fullName>
    </recommendedName>
</protein>
<gene>
    <name evidence="3" type="ORF">EPICR_30189</name>
</gene>
<dbReference type="AlphaFoldDB" id="A0A484HIJ5"/>
<comment type="similarity">
    <text evidence="1">Belongs to the UPF0332 family.</text>
</comment>
<name>A0A484HIJ5_9BACT</name>
<evidence type="ECO:0000259" key="2">
    <source>
        <dbReference type="Pfam" id="PF05168"/>
    </source>
</evidence>
<reference evidence="3" key="1">
    <citation type="submission" date="2019-01" db="EMBL/GenBank/DDBJ databases">
        <authorList>
            <consortium name="Genoscope - CEA"/>
            <person name="William W."/>
        </authorList>
    </citation>
    <scope>NUCLEOTIDE SEQUENCE</scope>
    <source>
        <strain evidence="3">CR-1</strain>
    </source>
</reference>
<evidence type="ECO:0000313" key="3">
    <source>
        <dbReference type="EMBL" id="VEN74254.1"/>
    </source>
</evidence>
<dbReference type="InterPro" id="IPR007842">
    <property type="entry name" value="HEPN_dom"/>
</dbReference>
<proteinExistence type="inferred from homology"/>
<dbReference type="EMBL" id="CAACVI010000023">
    <property type="protein sequence ID" value="VEN74254.1"/>
    <property type="molecule type" value="Genomic_DNA"/>
</dbReference>
<dbReference type="Gene3D" id="1.20.120.330">
    <property type="entry name" value="Nucleotidyltransferases domain 2"/>
    <property type="match status" value="1"/>
</dbReference>
<dbReference type="InterPro" id="IPR052226">
    <property type="entry name" value="UPF0332_toxin"/>
</dbReference>
<feature type="domain" description="HEPN" evidence="2">
    <location>
        <begin position="11"/>
        <end position="124"/>
    </location>
</feature>
<evidence type="ECO:0000256" key="1">
    <source>
        <dbReference type="ARBA" id="ARBA00038248"/>
    </source>
</evidence>
<organism evidence="3">
    <name type="scientific">uncultured Desulfobacteraceae bacterium</name>
    <dbReference type="NCBI Taxonomy" id="218296"/>
    <lineage>
        <taxon>Bacteria</taxon>
        <taxon>Pseudomonadati</taxon>
        <taxon>Thermodesulfobacteriota</taxon>
        <taxon>Desulfobacteria</taxon>
        <taxon>Desulfobacterales</taxon>
        <taxon>Desulfobacteraceae</taxon>
        <taxon>environmental samples</taxon>
    </lineage>
</organism>
<dbReference type="PANTHER" id="PTHR36565">
    <property type="entry name" value="UPF0332 PROTEIN TM_1000"/>
    <property type="match status" value="1"/>
</dbReference>
<dbReference type="Pfam" id="PF05168">
    <property type="entry name" value="HEPN"/>
    <property type="match status" value="1"/>
</dbReference>
<sequence length="136" mass="16075">MKDKHLDDLIKYRMQRSHESYDEAVLMKNESHWNTCANRLYYACFYAALALLEKHKLSSSKHSGVKSFFNRHFVKTGKISKEHGKLYNSLFDSRHEGDYMDFVYFDAETVEPWFPKVKDFISTISNIVGHDAEKKR</sequence>
<dbReference type="PANTHER" id="PTHR36565:SF1">
    <property type="entry name" value="UPF0332 PROTEIN TM_1000"/>
    <property type="match status" value="1"/>
</dbReference>
<accession>A0A484HIJ5</accession>